<dbReference type="GO" id="GO:0020037">
    <property type="term" value="F:heme binding"/>
    <property type="evidence" value="ECO:0007669"/>
    <property type="project" value="InterPro"/>
</dbReference>
<dbReference type="InterPro" id="IPR050665">
    <property type="entry name" value="Cytochrome_P450_Monooxygen"/>
</dbReference>
<accession>A0AAD6K4Z7</accession>
<dbReference type="AlphaFoldDB" id="A0AAD6K4Z7"/>
<keyword evidence="12" id="KW-1185">Reference proteome</keyword>
<evidence type="ECO:0000256" key="3">
    <source>
        <dbReference type="ARBA" id="ARBA00022617"/>
    </source>
</evidence>
<dbReference type="Proteomes" id="UP001162972">
    <property type="component" value="Chromosome 11"/>
</dbReference>
<protein>
    <recommendedName>
        <fullName evidence="13">Cytochrome P450</fullName>
    </recommendedName>
</protein>
<comment type="similarity">
    <text evidence="2">Belongs to the cytochrome P450 family.</text>
</comment>
<evidence type="ECO:0000256" key="7">
    <source>
        <dbReference type="ARBA" id="ARBA00023002"/>
    </source>
</evidence>
<name>A0AAD6K4Z7_9ROSI</name>
<evidence type="ECO:0000256" key="9">
    <source>
        <dbReference type="ARBA" id="ARBA00023033"/>
    </source>
</evidence>
<evidence type="ECO:0000256" key="5">
    <source>
        <dbReference type="ARBA" id="ARBA00022723"/>
    </source>
</evidence>
<gene>
    <name evidence="11" type="ORF">OIU84_002763</name>
</gene>
<keyword evidence="9" id="KW-0503">Monooxygenase</keyword>
<evidence type="ECO:0008006" key="13">
    <source>
        <dbReference type="Google" id="ProtNLM"/>
    </source>
</evidence>
<proteinExistence type="inferred from homology"/>
<keyword evidence="7" id="KW-0560">Oxidoreductase</keyword>
<dbReference type="Pfam" id="PF00067">
    <property type="entry name" value="p450"/>
    <property type="match status" value="2"/>
</dbReference>
<dbReference type="InterPro" id="IPR002401">
    <property type="entry name" value="Cyt_P450_E_grp-I"/>
</dbReference>
<keyword evidence="3" id="KW-0349">Heme</keyword>
<organism evidence="11 12">
    <name type="scientific">Salix udensis</name>
    <dbReference type="NCBI Taxonomy" id="889485"/>
    <lineage>
        <taxon>Eukaryota</taxon>
        <taxon>Viridiplantae</taxon>
        <taxon>Streptophyta</taxon>
        <taxon>Embryophyta</taxon>
        <taxon>Tracheophyta</taxon>
        <taxon>Spermatophyta</taxon>
        <taxon>Magnoliopsida</taxon>
        <taxon>eudicotyledons</taxon>
        <taxon>Gunneridae</taxon>
        <taxon>Pentapetalae</taxon>
        <taxon>rosids</taxon>
        <taxon>fabids</taxon>
        <taxon>Malpighiales</taxon>
        <taxon>Salicaceae</taxon>
        <taxon>Saliceae</taxon>
        <taxon>Salix</taxon>
    </lineage>
</organism>
<keyword evidence="4" id="KW-0812">Transmembrane</keyword>
<dbReference type="GO" id="GO:0016705">
    <property type="term" value="F:oxidoreductase activity, acting on paired donors, with incorporation or reduction of molecular oxygen"/>
    <property type="evidence" value="ECO:0007669"/>
    <property type="project" value="InterPro"/>
</dbReference>
<dbReference type="SUPFAM" id="SSF48264">
    <property type="entry name" value="Cytochrome P450"/>
    <property type="match status" value="1"/>
</dbReference>
<dbReference type="GO" id="GO:0004497">
    <property type="term" value="F:monooxygenase activity"/>
    <property type="evidence" value="ECO:0007669"/>
    <property type="project" value="UniProtKB-KW"/>
</dbReference>
<dbReference type="GO" id="GO:0005506">
    <property type="term" value="F:iron ion binding"/>
    <property type="evidence" value="ECO:0007669"/>
    <property type="project" value="InterPro"/>
</dbReference>
<evidence type="ECO:0000256" key="8">
    <source>
        <dbReference type="ARBA" id="ARBA00023004"/>
    </source>
</evidence>
<dbReference type="PANTHER" id="PTHR24282:SF255">
    <property type="entry name" value="CYTOCHROME P450 72A11-RELATED"/>
    <property type="match status" value="1"/>
</dbReference>
<reference evidence="11 12" key="1">
    <citation type="journal article" date="2023" name="Int. J. Mol. Sci.">
        <title>De Novo Assembly and Annotation of 11 Diverse Shrub Willow (Salix) Genomes Reveals Novel Gene Organization in Sex-Linked Regions.</title>
        <authorList>
            <person name="Hyden B."/>
            <person name="Feng K."/>
            <person name="Yates T.B."/>
            <person name="Jawdy S."/>
            <person name="Cereghino C."/>
            <person name="Smart L.B."/>
            <person name="Muchero W."/>
        </authorList>
    </citation>
    <scope>NUCLEOTIDE SEQUENCE [LARGE SCALE GENOMIC DNA]</scope>
    <source>
        <tissue evidence="11">Shoot tip</tissue>
    </source>
</reference>
<dbReference type="InterPro" id="IPR036396">
    <property type="entry name" value="Cyt_P450_sf"/>
</dbReference>
<dbReference type="PRINTS" id="PR00463">
    <property type="entry name" value="EP450I"/>
</dbReference>
<dbReference type="PANTHER" id="PTHR24282">
    <property type="entry name" value="CYTOCHROME P450 FAMILY MEMBER"/>
    <property type="match status" value="1"/>
</dbReference>
<evidence type="ECO:0000256" key="10">
    <source>
        <dbReference type="ARBA" id="ARBA00023136"/>
    </source>
</evidence>
<keyword evidence="6" id="KW-1133">Transmembrane helix</keyword>
<comment type="caution">
    <text evidence="11">The sequence shown here is derived from an EMBL/GenBank/DDBJ whole genome shotgun (WGS) entry which is preliminary data.</text>
</comment>
<dbReference type="Gene3D" id="1.10.630.10">
    <property type="entry name" value="Cytochrome P450"/>
    <property type="match status" value="2"/>
</dbReference>
<dbReference type="InterPro" id="IPR001128">
    <property type="entry name" value="Cyt_P450"/>
</dbReference>
<sequence length="164" mass="18458">MSAGEDTKNDLLDLLLESNLSEIEAHGNTNSVGMSSEDVVDECKIFCFAGQDTTSSLLTWTMSLLVQYPDWQARAREEVVQLFVLRLYPPLPLLNRDVHEEIKLENMLLPAGGRSQWPAIHLHQDPELWGDDASEFKPERFAEGVSKATKSQVSFLPFGWGPRI</sequence>
<evidence type="ECO:0000313" key="11">
    <source>
        <dbReference type="EMBL" id="KAJ6416942.1"/>
    </source>
</evidence>
<evidence type="ECO:0000256" key="1">
    <source>
        <dbReference type="ARBA" id="ARBA00004167"/>
    </source>
</evidence>
<dbReference type="GO" id="GO:0016020">
    <property type="term" value="C:membrane"/>
    <property type="evidence" value="ECO:0007669"/>
    <property type="project" value="UniProtKB-SubCell"/>
</dbReference>
<evidence type="ECO:0000256" key="4">
    <source>
        <dbReference type="ARBA" id="ARBA00022692"/>
    </source>
</evidence>
<evidence type="ECO:0000256" key="6">
    <source>
        <dbReference type="ARBA" id="ARBA00022989"/>
    </source>
</evidence>
<keyword evidence="8" id="KW-0408">Iron</keyword>
<evidence type="ECO:0000256" key="2">
    <source>
        <dbReference type="ARBA" id="ARBA00010617"/>
    </source>
</evidence>
<comment type="subcellular location">
    <subcellularLocation>
        <location evidence="1">Membrane</location>
        <topology evidence="1">Single-pass membrane protein</topology>
    </subcellularLocation>
</comment>
<dbReference type="PRINTS" id="PR00385">
    <property type="entry name" value="P450"/>
</dbReference>
<keyword evidence="10" id="KW-0472">Membrane</keyword>
<evidence type="ECO:0000313" key="12">
    <source>
        <dbReference type="Proteomes" id="UP001162972"/>
    </source>
</evidence>
<keyword evidence="5" id="KW-0479">Metal-binding</keyword>
<dbReference type="EMBL" id="JAPFFJ010000011">
    <property type="protein sequence ID" value="KAJ6416942.1"/>
    <property type="molecule type" value="Genomic_DNA"/>
</dbReference>